<dbReference type="InterPro" id="IPR036188">
    <property type="entry name" value="FAD/NAD-bd_sf"/>
</dbReference>
<dbReference type="SUPFAM" id="SSF51971">
    <property type="entry name" value="Nucleotide-binding domain"/>
    <property type="match status" value="2"/>
</dbReference>
<dbReference type="EMBL" id="JSZA02000072">
    <property type="protein sequence ID" value="KHD08925.1"/>
    <property type="molecule type" value="Genomic_DNA"/>
</dbReference>
<dbReference type="Gene3D" id="3.50.50.60">
    <property type="entry name" value="FAD/NAD(P)-binding domain"/>
    <property type="match status" value="3"/>
</dbReference>
<evidence type="ECO:0000313" key="5">
    <source>
        <dbReference type="EMBL" id="KHD08925.1"/>
    </source>
</evidence>
<accession>A0A0A6PDV5</accession>
<dbReference type="SUPFAM" id="SSF54862">
    <property type="entry name" value="4Fe-4S ferredoxins"/>
    <property type="match status" value="1"/>
</dbReference>
<dbReference type="PROSITE" id="PS00198">
    <property type="entry name" value="4FE4S_FER_1"/>
    <property type="match status" value="2"/>
</dbReference>
<name>A0A0A6PDV5_9GAMM</name>
<evidence type="ECO:0000313" key="6">
    <source>
        <dbReference type="Proteomes" id="UP000030428"/>
    </source>
</evidence>
<dbReference type="PRINTS" id="PR00368">
    <property type="entry name" value="FADPNR"/>
</dbReference>
<evidence type="ECO:0000259" key="4">
    <source>
        <dbReference type="PROSITE" id="PS51379"/>
    </source>
</evidence>
<organism evidence="5 6">
    <name type="scientific">Candidatus Thiomargarita nelsonii</name>
    <dbReference type="NCBI Taxonomy" id="1003181"/>
    <lineage>
        <taxon>Bacteria</taxon>
        <taxon>Pseudomonadati</taxon>
        <taxon>Pseudomonadota</taxon>
        <taxon>Gammaproteobacteria</taxon>
        <taxon>Thiotrichales</taxon>
        <taxon>Thiotrichaceae</taxon>
        <taxon>Thiomargarita</taxon>
    </lineage>
</organism>
<keyword evidence="1" id="KW-0479">Metal-binding</keyword>
<dbReference type="InterPro" id="IPR017900">
    <property type="entry name" value="4Fe4S_Fe_S_CS"/>
</dbReference>
<feature type="domain" description="4Fe-4S ferredoxin-type" evidence="4">
    <location>
        <begin position="173"/>
        <end position="204"/>
    </location>
</feature>
<evidence type="ECO:0000256" key="3">
    <source>
        <dbReference type="ARBA" id="ARBA00023014"/>
    </source>
</evidence>
<dbReference type="Proteomes" id="UP000030428">
    <property type="component" value="Unassembled WGS sequence"/>
</dbReference>
<dbReference type="AlphaFoldDB" id="A0A0A6PDV5"/>
<feature type="domain" description="4Fe-4S ferredoxin-type" evidence="4">
    <location>
        <begin position="33"/>
        <end position="63"/>
    </location>
</feature>
<evidence type="ECO:0000256" key="1">
    <source>
        <dbReference type="ARBA" id="ARBA00022723"/>
    </source>
</evidence>
<gene>
    <name evidence="5" type="ORF">PN36_18370</name>
</gene>
<keyword evidence="6" id="KW-1185">Reference proteome</keyword>
<dbReference type="PROSITE" id="PS51379">
    <property type="entry name" value="4FE4S_FER_2"/>
    <property type="match status" value="3"/>
</dbReference>
<dbReference type="GO" id="GO:0051536">
    <property type="term" value="F:iron-sulfur cluster binding"/>
    <property type="evidence" value="ECO:0007669"/>
    <property type="project" value="UniProtKB-KW"/>
</dbReference>
<dbReference type="GO" id="GO:0046872">
    <property type="term" value="F:metal ion binding"/>
    <property type="evidence" value="ECO:0007669"/>
    <property type="project" value="UniProtKB-KW"/>
</dbReference>
<keyword evidence="2" id="KW-0408">Iron</keyword>
<dbReference type="Pfam" id="PF07992">
    <property type="entry name" value="Pyr_redox_2"/>
    <property type="match status" value="1"/>
</dbReference>
<proteinExistence type="predicted"/>
<evidence type="ECO:0000256" key="2">
    <source>
        <dbReference type="ARBA" id="ARBA00023004"/>
    </source>
</evidence>
<protein>
    <submittedName>
        <fullName evidence="5">Oxidoreductase</fullName>
    </submittedName>
</protein>
<dbReference type="Gene3D" id="1.10.1060.10">
    <property type="entry name" value="Alpha-helical ferredoxin"/>
    <property type="match status" value="1"/>
</dbReference>
<dbReference type="PANTHER" id="PTHR42783">
    <property type="entry name" value="GLUTAMATE SYNTHASE [NADPH] SMALL CHAIN"/>
    <property type="match status" value="1"/>
</dbReference>
<reference evidence="5 6" key="1">
    <citation type="journal article" date="2016" name="Front. Microbiol.">
        <title>Single-Cell (Meta-)Genomics of a Dimorphic Candidatus Thiomargarita nelsonii Reveals Genomic Plasticity.</title>
        <authorList>
            <person name="Flood B.E."/>
            <person name="Fliss P."/>
            <person name="Jones D.S."/>
            <person name="Dick G.J."/>
            <person name="Jain S."/>
            <person name="Kaster A.K."/>
            <person name="Winkel M."/>
            <person name="Mussmann M."/>
            <person name="Bailey J."/>
        </authorList>
    </citation>
    <scope>NUCLEOTIDE SEQUENCE [LARGE SCALE GENOMIC DNA]</scope>
    <source>
        <strain evidence="5">Hydrate Ridge</strain>
    </source>
</reference>
<dbReference type="PRINTS" id="PR00469">
    <property type="entry name" value="PNDRDTASEII"/>
</dbReference>
<dbReference type="InterPro" id="IPR009051">
    <property type="entry name" value="Helical_ferredxn"/>
</dbReference>
<dbReference type="InterPro" id="IPR023753">
    <property type="entry name" value="FAD/NAD-binding_dom"/>
</dbReference>
<keyword evidence="3" id="KW-0411">Iron-sulfur</keyword>
<sequence>MKSILAPLKALSFLGREPVTLPIAPRPAAPNYRGFHINDWEKCIGCGTCATICDNYAIRMVDIKDLSSDPIKGIKPRRPAIDYGRCCWCALCVDVCPTGSLALSREYVHIGLDLNTFFILPDEKGMHGLGFPKGWAKSSDSDLLDLKRQPIPELTAKERQDSFVEIVQGFDDQTALLEASRCIQCGMCHDACPTHMHAPEYIRAIWAGELEEAVQQIYRTNPLANVCGRVCTHRCETACSIGVRGKAISIRWLKRYAMDKVSHERIKQIASKGRNTIESGKKVAIVGAGPAGLTAAYDLARQGHAVTIFEALEKPGGMMRYGIPEYRLPYDKIDEDIDVIESMGVDIRCNVHIGHQMASLENDFDATLIAIGLHGGRSTRVPGTDHPHVYSAIDLLRRLTLKEKIEVKKKIVVIGGGNVAFDIARSLARLQRNLFGEVKVVITALEDRENLLASPVEVKEANEEELQLFTSRGPRRCVVKDGTLMGLETVRCISIFDEQGRFHPKYDDSDLIFHEADMVVEAIGQAPQLDFLGDELTERLEWDKRGRPVINQGGCTSEPWLWAAGDVVEGPDVIHAIAAGHRVANSIHQYLSIK</sequence>
<dbReference type="InterPro" id="IPR017896">
    <property type="entry name" value="4Fe4S_Fe-S-bd"/>
</dbReference>
<dbReference type="Gene3D" id="3.30.70.3270">
    <property type="match status" value="1"/>
</dbReference>
<dbReference type="GO" id="GO:0016491">
    <property type="term" value="F:oxidoreductase activity"/>
    <property type="evidence" value="ECO:0007669"/>
    <property type="project" value="InterPro"/>
</dbReference>
<dbReference type="PANTHER" id="PTHR42783:SF3">
    <property type="entry name" value="GLUTAMATE SYNTHASE [NADPH] SMALL CHAIN-RELATED"/>
    <property type="match status" value="1"/>
</dbReference>
<feature type="domain" description="4Fe-4S ferredoxin-type" evidence="4">
    <location>
        <begin position="77"/>
        <end position="106"/>
    </location>
</feature>
<dbReference type="Pfam" id="PF14691">
    <property type="entry name" value="Fer4_20"/>
    <property type="match status" value="1"/>
</dbReference>
<dbReference type="InterPro" id="IPR028261">
    <property type="entry name" value="DPD_II"/>
</dbReference>
<comment type="caution">
    <text evidence="5">The sequence shown here is derived from an EMBL/GenBank/DDBJ whole genome shotgun (WGS) entry which is preliminary data.</text>
</comment>
<dbReference type="Pfam" id="PF12838">
    <property type="entry name" value="Fer4_7"/>
    <property type="match status" value="1"/>
</dbReference>
<dbReference type="SUPFAM" id="SSF46548">
    <property type="entry name" value="alpha-helical ferredoxin"/>
    <property type="match status" value="1"/>
</dbReference>